<name>A0A642V460_9ASCO</name>
<evidence type="ECO:0008006" key="3">
    <source>
        <dbReference type="Google" id="ProtNLM"/>
    </source>
</evidence>
<reference evidence="1" key="1">
    <citation type="journal article" date="2019" name="G3 (Bethesda)">
        <title>Genome Assemblies of Two Rare Opportunistic Yeast Pathogens: Diutina rugosa (syn. Candida rugosa) and Trichomonascus ciferrii (syn. Candida ciferrii).</title>
        <authorList>
            <person name="Mixao V."/>
            <person name="Saus E."/>
            <person name="Hansen A.P."/>
            <person name="Lass-Florl C."/>
            <person name="Gabaldon T."/>
        </authorList>
    </citation>
    <scope>NUCLEOTIDE SEQUENCE</scope>
    <source>
        <strain evidence="1">CBS 4856</strain>
    </source>
</reference>
<protein>
    <recommendedName>
        <fullName evidence="3">Endonuclease/exonuclease/phosphatase domain-containing protein</fullName>
    </recommendedName>
</protein>
<gene>
    <name evidence="1" type="ORF">TRICI_003065</name>
</gene>
<keyword evidence="2" id="KW-1185">Reference proteome</keyword>
<dbReference type="EMBL" id="SWFS01000212">
    <property type="protein sequence ID" value="KAA8913954.1"/>
    <property type="molecule type" value="Genomic_DNA"/>
</dbReference>
<evidence type="ECO:0000313" key="2">
    <source>
        <dbReference type="Proteomes" id="UP000761534"/>
    </source>
</evidence>
<dbReference type="Proteomes" id="UP000761534">
    <property type="component" value="Unassembled WGS sequence"/>
</dbReference>
<sequence>MIEFNIELINTGGQLLSSRSTKQIDLLSQLNRSSSHFFLLSETRKSIATPNSGPGYRKKVNDLLKKWTAITEGGGGLLSTTGQTGILWKSLSSTNIRVEEIPHQHNQKRITDIYIYMDNYKLRLTSVYAPTTDKQVSEKFFPKLIEEFSSNETANTPWAIGGDWNCVLDPSLDQTSHTTVDPPQTLRCLQEFLLRHSLADSYRSFYPKKRAYTNQASASPSKRRLDRLYVNPPLIGMLRKVKIGDRPHPDTHHQYTCVFADKLLESGPGTWKGKNSLLSNKAHCTRIY</sequence>
<dbReference type="Gene3D" id="3.60.10.10">
    <property type="entry name" value="Endonuclease/exonuclease/phosphatase"/>
    <property type="match status" value="1"/>
</dbReference>
<proteinExistence type="predicted"/>
<evidence type="ECO:0000313" key="1">
    <source>
        <dbReference type="EMBL" id="KAA8913954.1"/>
    </source>
</evidence>
<comment type="caution">
    <text evidence="1">The sequence shown here is derived from an EMBL/GenBank/DDBJ whole genome shotgun (WGS) entry which is preliminary data.</text>
</comment>
<dbReference type="SUPFAM" id="SSF56219">
    <property type="entry name" value="DNase I-like"/>
    <property type="match status" value="1"/>
</dbReference>
<organism evidence="1 2">
    <name type="scientific">Trichomonascus ciferrii</name>
    <dbReference type="NCBI Taxonomy" id="44093"/>
    <lineage>
        <taxon>Eukaryota</taxon>
        <taxon>Fungi</taxon>
        <taxon>Dikarya</taxon>
        <taxon>Ascomycota</taxon>
        <taxon>Saccharomycotina</taxon>
        <taxon>Dipodascomycetes</taxon>
        <taxon>Dipodascales</taxon>
        <taxon>Trichomonascaceae</taxon>
        <taxon>Trichomonascus</taxon>
        <taxon>Trichomonascus ciferrii complex</taxon>
    </lineage>
</organism>
<dbReference type="AlphaFoldDB" id="A0A642V460"/>
<dbReference type="VEuPathDB" id="FungiDB:TRICI_003065"/>
<accession>A0A642V460</accession>
<dbReference type="OrthoDB" id="5974783at2759"/>
<dbReference type="InterPro" id="IPR036691">
    <property type="entry name" value="Endo/exonu/phosph_ase_sf"/>
</dbReference>